<feature type="transmembrane region" description="Helical" evidence="5">
    <location>
        <begin position="12"/>
        <end position="31"/>
    </location>
</feature>
<feature type="transmembrane region" description="Helical" evidence="5">
    <location>
        <begin position="226"/>
        <end position="248"/>
    </location>
</feature>
<organism evidence="6">
    <name type="scientific">marine metagenome</name>
    <dbReference type="NCBI Taxonomy" id="408172"/>
    <lineage>
        <taxon>unclassified sequences</taxon>
        <taxon>metagenomes</taxon>
        <taxon>ecological metagenomes</taxon>
    </lineage>
</organism>
<evidence type="ECO:0000256" key="5">
    <source>
        <dbReference type="SAM" id="Phobius"/>
    </source>
</evidence>
<dbReference type="AlphaFoldDB" id="A0A382YE09"/>
<gene>
    <name evidence="6" type="ORF">METZ01_LOCUS434073</name>
</gene>
<reference evidence="6" key="1">
    <citation type="submission" date="2018-05" db="EMBL/GenBank/DDBJ databases">
        <authorList>
            <person name="Lanie J.A."/>
            <person name="Ng W.-L."/>
            <person name="Kazmierczak K.M."/>
            <person name="Andrzejewski T.M."/>
            <person name="Davidsen T.M."/>
            <person name="Wayne K.J."/>
            <person name="Tettelin H."/>
            <person name="Glass J.I."/>
            <person name="Rusch D."/>
            <person name="Podicherti R."/>
            <person name="Tsui H.-C.T."/>
            <person name="Winkler M.E."/>
        </authorList>
    </citation>
    <scope>NUCLEOTIDE SEQUENCE</scope>
</reference>
<dbReference type="Pfam" id="PF01040">
    <property type="entry name" value="UbiA"/>
    <property type="match status" value="1"/>
</dbReference>
<dbReference type="PANTHER" id="PTHR42723:SF1">
    <property type="entry name" value="CHLOROPHYLL SYNTHASE, CHLOROPLASTIC"/>
    <property type="match status" value="1"/>
</dbReference>
<proteinExistence type="predicted"/>
<evidence type="ECO:0000313" key="6">
    <source>
        <dbReference type="EMBL" id="SVD81219.1"/>
    </source>
</evidence>
<keyword evidence="3 5" id="KW-1133">Transmembrane helix</keyword>
<feature type="transmembrane region" description="Helical" evidence="5">
    <location>
        <begin position="80"/>
        <end position="98"/>
    </location>
</feature>
<feature type="transmembrane region" description="Helical" evidence="5">
    <location>
        <begin position="195"/>
        <end position="220"/>
    </location>
</feature>
<evidence type="ECO:0000256" key="3">
    <source>
        <dbReference type="ARBA" id="ARBA00022989"/>
    </source>
</evidence>
<dbReference type="GO" id="GO:0016765">
    <property type="term" value="F:transferase activity, transferring alkyl or aryl (other than methyl) groups"/>
    <property type="evidence" value="ECO:0007669"/>
    <property type="project" value="InterPro"/>
</dbReference>
<dbReference type="GO" id="GO:0016020">
    <property type="term" value="C:membrane"/>
    <property type="evidence" value="ECO:0007669"/>
    <property type="project" value="UniProtKB-SubCell"/>
</dbReference>
<keyword evidence="2 5" id="KW-0812">Transmembrane</keyword>
<protein>
    <submittedName>
        <fullName evidence="6">Uncharacterized protein</fullName>
    </submittedName>
</protein>
<feature type="transmembrane region" description="Helical" evidence="5">
    <location>
        <begin position="104"/>
        <end position="123"/>
    </location>
</feature>
<name>A0A382YE09_9ZZZZ</name>
<dbReference type="EMBL" id="UINC01174877">
    <property type="protein sequence ID" value="SVD81219.1"/>
    <property type="molecule type" value="Genomic_DNA"/>
</dbReference>
<accession>A0A382YE09</accession>
<sequence length="253" mass="28344">MTSFFAYIQILRPLNLILCIISVLVSAWLINAFTSSLLPYTIIVVFCFTGAANILNDVLDVHIDIINKPKRILPSGYLSIRNAVIFMGLLFLIGILASTQINPLGRQIALILVLPMLVLYTPLFKQLPLIGNLIVGIILGLVFLFTEGSIYGEINMMWTPFILATILSTIRELCKDAEDVRGDLNANFQTFPLKYGFIYTLWVIRILSVGLCVYSIIPWIVGQYGLAYLFSLIICVETPLLYGVFCIIKMNSH</sequence>
<dbReference type="Gene3D" id="1.10.357.140">
    <property type="entry name" value="UbiA prenyltransferase"/>
    <property type="match status" value="1"/>
</dbReference>
<dbReference type="InterPro" id="IPR050475">
    <property type="entry name" value="Prenyltransferase_related"/>
</dbReference>
<dbReference type="PANTHER" id="PTHR42723">
    <property type="entry name" value="CHLOROPHYLL SYNTHASE"/>
    <property type="match status" value="1"/>
</dbReference>
<feature type="non-terminal residue" evidence="6">
    <location>
        <position position="253"/>
    </location>
</feature>
<evidence type="ECO:0000256" key="4">
    <source>
        <dbReference type="ARBA" id="ARBA00023136"/>
    </source>
</evidence>
<feature type="transmembrane region" description="Helical" evidence="5">
    <location>
        <begin position="37"/>
        <end position="59"/>
    </location>
</feature>
<keyword evidence="4 5" id="KW-0472">Membrane</keyword>
<evidence type="ECO:0000256" key="1">
    <source>
        <dbReference type="ARBA" id="ARBA00004141"/>
    </source>
</evidence>
<evidence type="ECO:0000256" key="2">
    <source>
        <dbReference type="ARBA" id="ARBA00022692"/>
    </source>
</evidence>
<dbReference type="InterPro" id="IPR000537">
    <property type="entry name" value="UbiA_prenyltransferase"/>
</dbReference>
<feature type="transmembrane region" description="Helical" evidence="5">
    <location>
        <begin position="130"/>
        <end position="151"/>
    </location>
</feature>
<comment type="subcellular location">
    <subcellularLocation>
        <location evidence="1">Membrane</location>
        <topology evidence="1">Multi-pass membrane protein</topology>
    </subcellularLocation>
</comment>
<dbReference type="InterPro" id="IPR044878">
    <property type="entry name" value="UbiA_sf"/>
</dbReference>